<dbReference type="OrthoDB" id="3564019at2759"/>
<evidence type="ECO:0000313" key="2">
    <source>
        <dbReference type="EMBL" id="KIN04189.1"/>
    </source>
</evidence>
<proteinExistence type="predicted"/>
<organism evidence="2 3">
    <name type="scientific">Oidiodendron maius (strain Zn)</name>
    <dbReference type="NCBI Taxonomy" id="913774"/>
    <lineage>
        <taxon>Eukaryota</taxon>
        <taxon>Fungi</taxon>
        <taxon>Dikarya</taxon>
        <taxon>Ascomycota</taxon>
        <taxon>Pezizomycotina</taxon>
        <taxon>Leotiomycetes</taxon>
        <taxon>Leotiomycetes incertae sedis</taxon>
        <taxon>Myxotrichaceae</taxon>
        <taxon>Oidiodendron</taxon>
    </lineage>
</organism>
<feature type="compositionally biased region" description="Basic and acidic residues" evidence="1">
    <location>
        <begin position="531"/>
        <end position="541"/>
    </location>
</feature>
<protein>
    <submittedName>
        <fullName evidence="2">Uncharacterized protein</fullName>
    </submittedName>
</protein>
<gene>
    <name evidence="2" type="ORF">OIDMADRAFT_52115</name>
</gene>
<name>A0A0C3CYV5_OIDMZ</name>
<keyword evidence="3" id="KW-1185">Reference proteome</keyword>
<evidence type="ECO:0000313" key="3">
    <source>
        <dbReference type="Proteomes" id="UP000054321"/>
    </source>
</evidence>
<dbReference type="InParanoid" id="A0A0C3CYV5"/>
<feature type="region of interest" description="Disordered" evidence="1">
    <location>
        <begin position="515"/>
        <end position="541"/>
    </location>
</feature>
<dbReference type="AlphaFoldDB" id="A0A0C3CYV5"/>
<reference evidence="2 3" key="1">
    <citation type="submission" date="2014-04" db="EMBL/GenBank/DDBJ databases">
        <authorList>
            <consortium name="DOE Joint Genome Institute"/>
            <person name="Kuo A."/>
            <person name="Martino E."/>
            <person name="Perotto S."/>
            <person name="Kohler A."/>
            <person name="Nagy L.G."/>
            <person name="Floudas D."/>
            <person name="Copeland A."/>
            <person name="Barry K.W."/>
            <person name="Cichocki N."/>
            <person name="Veneault-Fourrey C."/>
            <person name="LaButti K."/>
            <person name="Lindquist E.A."/>
            <person name="Lipzen A."/>
            <person name="Lundell T."/>
            <person name="Morin E."/>
            <person name="Murat C."/>
            <person name="Sun H."/>
            <person name="Tunlid A."/>
            <person name="Henrissat B."/>
            <person name="Grigoriev I.V."/>
            <person name="Hibbett D.S."/>
            <person name="Martin F."/>
            <person name="Nordberg H.P."/>
            <person name="Cantor M.N."/>
            <person name="Hua S.X."/>
        </authorList>
    </citation>
    <scope>NUCLEOTIDE SEQUENCE [LARGE SCALE GENOMIC DNA]</scope>
    <source>
        <strain evidence="2 3">Zn</strain>
    </source>
</reference>
<feature type="region of interest" description="Disordered" evidence="1">
    <location>
        <begin position="46"/>
        <end position="77"/>
    </location>
</feature>
<dbReference type="Proteomes" id="UP000054321">
    <property type="component" value="Unassembled WGS sequence"/>
</dbReference>
<accession>A0A0C3CYV5</accession>
<feature type="compositionally biased region" description="Basic and acidic residues" evidence="1">
    <location>
        <begin position="46"/>
        <end position="55"/>
    </location>
</feature>
<sequence length="541" mass="61941">MGFPAPFIIMLDRYLVVKGSREPPFMDPTSKYDRRVPLELPFQWEEKPRDRERKQPSVVKLDTGGTPMDIDDDSMTSKNQPKVFIKEKKSRWLGNDFAEMKEDPSSYSMGVTTYEQQAKKEPDFIGNAFYYNLTKTTVRGYRSQEEPITDTRKLFPDLAGEYIIVYTRPVGAVFDGHAAQSAIVSPSTENRITIATEPPAGRSSIGRIFQHAFQEGYWAAGTFVFEGMHCVLRCERLPENVARSNRNSAHVKTELTRLEHATDKMVFGGRRPRDAGASISFGMKVMSEGWCESREQHVFSGFHFLKIEIPIHNPAFGMAERQLIVAAKIPREGDIASAFILKQELLNIRDIRILQSDLRARSMADWHTYALTERFYDPIPSHGWAPRFPANLGMQDNHFNAARFEQHLQSVDNPIFELCNLTAWISRFTTGRPVGHVQRSIHDARYYMENRYCSMLGELRLRQAAGFRHESLLTVFEELTDDDEEDYEDAMIGVSKRGRTSEIETITPLRHVTNRGYGRGGKVPSTSVSKMGRERRDEIQF</sequence>
<reference evidence="3" key="2">
    <citation type="submission" date="2015-01" db="EMBL/GenBank/DDBJ databases">
        <title>Evolutionary Origins and Diversification of the Mycorrhizal Mutualists.</title>
        <authorList>
            <consortium name="DOE Joint Genome Institute"/>
            <consortium name="Mycorrhizal Genomics Consortium"/>
            <person name="Kohler A."/>
            <person name="Kuo A."/>
            <person name="Nagy L.G."/>
            <person name="Floudas D."/>
            <person name="Copeland A."/>
            <person name="Barry K.W."/>
            <person name="Cichocki N."/>
            <person name="Veneault-Fourrey C."/>
            <person name="LaButti K."/>
            <person name="Lindquist E.A."/>
            <person name="Lipzen A."/>
            <person name="Lundell T."/>
            <person name="Morin E."/>
            <person name="Murat C."/>
            <person name="Riley R."/>
            <person name="Ohm R."/>
            <person name="Sun H."/>
            <person name="Tunlid A."/>
            <person name="Henrissat B."/>
            <person name="Grigoriev I.V."/>
            <person name="Hibbett D.S."/>
            <person name="Martin F."/>
        </authorList>
    </citation>
    <scope>NUCLEOTIDE SEQUENCE [LARGE SCALE GENOMIC DNA]</scope>
    <source>
        <strain evidence="3">Zn</strain>
    </source>
</reference>
<dbReference type="EMBL" id="KN832873">
    <property type="protein sequence ID" value="KIN04189.1"/>
    <property type="molecule type" value="Genomic_DNA"/>
</dbReference>
<dbReference type="HOGENOM" id="CLU_503522_0_0_1"/>
<evidence type="ECO:0000256" key="1">
    <source>
        <dbReference type="SAM" id="MobiDB-lite"/>
    </source>
</evidence>